<sequence length="612" mass="70749">MTGFSLKVKPRDYQIEAAKWALSNKRSTVVMPTGSGKTLIAVLFSKELLEKKHAKKILVLEPTRILVEQTARYFEKTLGIKALPIHGRYPPDKRIELWRKAVVAVATPETALNDVKQIIQNNYDAIIVNECHHTTGKDAYAKFMKTTDKVFKWRLGLSAHIPRSRRYKIEKYIGKIRVWSWTDERIKKYVPEWIGEIYEAELNDAEKQVLERLEEARLEYIGKYRGLVNLAIRRFIRDGALALKESLEKDTLLASILSHIKPMLENKEVRPLHKLDALKRVLSDHEGFNKAIVFVDRVIVAEYLEKKLIHYNPVIIVGKTKLRTDLREVLKRAHSSETKIIISTSAGEEGIDLPQADLLIIWSNVASPLRFIQRHGRILRLTGRKGLKFVAYIVTPDTPDMNSLLDALELAKKNGVDVPIDEETLEALWRKTTRNRILVVLSGKPMPLGWISEITGMPRDMVEKAIRRLEDKGLVIYIYTFLDKTYALVDDLFILKENFEEYLTPDTSLVARIKPYVENKELKMVSGTYDQVLTKLIRLLRRYGEFTRISAILQIPLETGAFQQIMLHYTFRINNEEVLETIIKNLYSASKYYRFITKTPWSNNKAEQYGEL</sequence>
<dbReference type="RefSeq" id="WP_011838753.1">
    <property type="nucleotide sequence ID" value="NC_009033.1"/>
</dbReference>
<dbReference type="Proteomes" id="UP000000254">
    <property type="component" value="Chromosome"/>
</dbReference>
<dbReference type="PANTHER" id="PTHR14074:SF16">
    <property type="entry name" value="ANTIVIRAL INNATE IMMUNE RESPONSE RECEPTOR RIG-I"/>
    <property type="match status" value="1"/>
</dbReference>
<feature type="domain" description="Helicase ATP-binding" evidence="1">
    <location>
        <begin position="18"/>
        <end position="179"/>
    </location>
</feature>
<keyword evidence="3" id="KW-0347">Helicase</keyword>
<dbReference type="GO" id="GO:0005737">
    <property type="term" value="C:cytoplasm"/>
    <property type="evidence" value="ECO:0007669"/>
    <property type="project" value="TreeGrafter"/>
</dbReference>
<dbReference type="Gene3D" id="3.40.50.300">
    <property type="entry name" value="P-loop containing nucleotide triphosphate hydrolases"/>
    <property type="match status" value="2"/>
</dbReference>
<dbReference type="InterPro" id="IPR006935">
    <property type="entry name" value="Helicase/UvrB_N"/>
</dbReference>
<dbReference type="SMART" id="SM00487">
    <property type="entry name" value="DEXDc"/>
    <property type="match status" value="1"/>
</dbReference>
<dbReference type="GO" id="GO:0003677">
    <property type="term" value="F:DNA binding"/>
    <property type="evidence" value="ECO:0007669"/>
    <property type="project" value="InterPro"/>
</dbReference>
<keyword evidence="3" id="KW-0547">Nucleotide-binding</keyword>
<dbReference type="SUPFAM" id="SSF46785">
    <property type="entry name" value="Winged helix' DNA-binding domain"/>
    <property type="match status" value="1"/>
</dbReference>
<dbReference type="Gene3D" id="1.10.10.10">
    <property type="entry name" value="Winged helix-like DNA-binding domain superfamily/Winged helix DNA-binding domain"/>
    <property type="match status" value="1"/>
</dbReference>
<accession>A3DLQ2</accession>
<dbReference type="InterPro" id="IPR001650">
    <property type="entry name" value="Helicase_C-like"/>
</dbReference>
<dbReference type="GO" id="GO:0004386">
    <property type="term" value="F:helicase activity"/>
    <property type="evidence" value="ECO:0007669"/>
    <property type="project" value="UniProtKB-KW"/>
</dbReference>
<organism evidence="3 4">
    <name type="scientific">Staphylothermus marinus (strain ATCC 43588 / DSM 3639 / JCM 9404 / F1)</name>
    <dbReference type="NCBI Taxonomy" id="399550"/>
    <lineage>
        <taxon>Archaea</taxon>
        <taxon>Thermoproteota</taxon>
        <taxon>Thermoprotei</taxon>
        <taxon>Desulfurococcales</taxon>
        <taxon>Desulfurococcaceae</taxon>
        <taxon>Staphylothermus</taxon>
    </lineage>
</organism>
<dbReference type="OrthoDB" id="11644at2157"/>
<reference evidence="3 4" key="2">
    <citation type="journal article" date="2009" name="Stand. Genomic Sci.">
        <title>Complete genome sequence of Staphylothermus marinus Stetter and Fiala 1986 type strain F1.</title>
        <authorList>
            <person name="Anderson I.J."/>
            <person name="Sun H."/>
            <person name="Lapidus A."/>
            <person name="Copeland A."/>
            <person name="Glavina Del Rio T."/>
            <person name="Tice H."/>
            <person name="Dalin E."/>
            <person name="Lucas S."/>
            <person name="Barry K."/>
            <person name="Land M."/>
            <person name="Richardson P."/>
            <person name="Huber H."/>
            <person name="Kyrpides N.C."/>
        </authorList>
    </citation>
    <scope>NUCLEOTIDE SEQUENCE [LARGE SCALE GENOMIC DNA]</scope>
    <source>
        <strain evidence="4">ATCC 43588 / DSM 3639 / JCM 9404 / F1</strain>
    </source>
</reference>
<keyword evidence="3" id="KW-0067">ATP-binding</keyword>
<dbReference type="GO" id="GO:0140097">
    <property type="term" value="F:catalytic activity, acting on DNA"/>
    <property type="evidence" value="ECO:0007669"/>
    <property type="project" value="UniProtKB-ARBA"/>
</dbReference>
<reference evidence="4" key="1">
    <citation type="journal article" date="2009" name="BMC Genomics">
        <title>The complete genome sequence of Staphylothermus marinus reveals differences in sulfur metabolism among heterotrophic Crenarchaeota.</title>
        <authorList>
            <person name="Anderson I.J."/>
            <person name="Dharmarajan L."/>
            <person name="Rodriguez J."/>
            <person name="Hooper S."/>
            <person name="Porat I."/>
            <person name="Ulrich L.E."/>
            <person name="Elkins J.G."/>
            <person name="Mavromatis K."/>
            <person name="Sun H."/>
            <person name="Land M."/>
            <person name="Lapidus A."/>
            <person name="Lucas S."/>
            <person name="Barry K."/>
            <person name="Huber H."/>
            <person name="Zhulin I.B."/>
            <person name="Whitman W.B."/>
            <person name="Mukhopadhyay B."/>
            <person name="Woese C."/>
            <person name="Bristow J."/>
            <person name="Kyrpides N."/>
        </authorList>
    </citation>
    <scope>NUCLEOTIDE SEQUENCE [LARGE SCALE GENOMIC DNA]</scope>
    <source>
        <strain evidence="4">ATCC 43588 / DSM 3639 / JCM 9404 / F1</strain>
    </source>
</reference>
<dbReference type="STRING" id="399550.Smar_0451"/>
<dbReference type="HOGENOM" id="CLU_504011_0_0_2"/>
<dbReference type="InterPro" id="IPR051363">
    <property type="entry name" value="RLR_Helicase"/>
</dbReference>
<keyword evidence="3" id="KW-0378">Hydrolase</keyword>
<dbReference type="InterPro" id="IPR036390">
    <property type="entry name" value="WH_DNA-bd_sf"/>
</dbReference>
<dbReference type="PROSITE" id="PS51194">
    <property type="entry name" value="HELICASE_CTER"/>
    <property type="match status" value="1"/>
</dbReference>
<dbReference type="KEGG" id="smr:Smar_0451"/>
<dbReference type="AlphaFoldDB" id="A3DLQ2"/>
<evidence type="ECO:0000313" key="4">
    <source>
        <dbReference type="Proteomes" id="UP000000254"/>
    </source>
</evidence>
<dbReference type="InterPro" id="IPR036388">
    <property type="entry name" value="WH-like_DNA-bd_sf"/>
</dbReference>
<name>A3DLQ2_STAMF</name>
<dbReference type="EMBL" id="CP000575">
    <property type="protein sequence ID" value="ABN69562.1"/>
    <property type="molecule type" value="Genomic_DNA"/>
</dbReference>
<dbReference type="SUPFAM" id="SSF52540">
    <property type="entry name" value="P-loop containing nucleoside triphosphate hydrolases"/>
    <property type="match status" value="1"/>
</dbReference>
<evidence type="ECO:0000259" key="1">
    <source>
        <dbReference type="PROSITE" id="PS51192"/>
    </source>
</evidence>
<protein>
    <submittedName>
        <fullName evidence="3">DEAD/DEAH box helicase domain protein</fullName>
    </submittedName>
</protein>
<dbReference type="GO" id="GO:0005524">
    <property type="term" value="F:ATP binding"/>
    <property type="evidence" value="ECO:0007669"/>
    <property type="project" value="InterPro"/>
</dbReference>
<dbReference type="InterPro" id="IPR014001">
    <property type="entry name" value="Helicase_ATP-bd"/>
</dbReference>
<dbReference type="SMART" id="SM00490">
    <property type="entry name" value="HELICc"/>
    <property type="match status" value="1"/>
</dbReference>
<dbReference type="GO" id="GO:0016787">
    <property type="term" value="F:hydrolase activity"/>
    <property type="evidence" value="ECO:0007669"/>
    <property type="project" value="InterPro"/>
</dbReference>
<dbReference type="Pfam" id="PF04851">
    <property type="entry name" value="ResIII"/>
    <property type="match status" value="1"/>
</dbReference>
<dbReference type="Pfam" id="PF00271">
    <property type="entry name" value="Helicase_C"/>
    <property type="match status" value="1"/>
</dbReference>
<keyword evidence="4" id="KW-1185">Reference proteome</keyword>
<proteinExistence type="predicted"/>
<dbReference type="GeneID" id="4906691"/>
<feature type="domain" description="Helicase C-terminal" evidence="2">
    <location>
        <begin position="277"/>
        <end position="426"/>
    </location>
</feature>
<dbReference type="PANTHER" id="PTHR14074">
    <property type="entry name" value="HELICASE WITH DEATH DOMAIN-RELATED"/>
    <property type="match status" value="1"/>
</dbReference>
<dbReference type="InterPro" id="IPR027417">
    <property type="entry name" value="P-loop_NTPase"/>
</dbReference>
<dbReference type="PROSITE" id="PS51192">
    <property type="entry name" value="HELICASE_ATP_BIND_1"/>
    <property type="match status" value="1"/>
</dbReference>
<dbReference type="eggNOG" id="arCOG00877">
    <property type="taxonomic scope" value="Archaea"/>
</dbReference>
<gene>
    <name evidence="3" type="ordered locus">Smar_0451</name>
</gene>
<evidence type="ECO:0000313" key="3">
    <source>
        <dbReference type="EMBL" id="ABN69562.1"/>
    </source>
</evidence>
<evidence type="ECO:0000259" key="2">
    <source>
        <dbReference type="PROSITE" id="PS51194"/>
    </source>
</evidence>